<comment type="caution">
    <text evidence="1">The sequence shown here is derived from an EMBL/GenBank/DDBJ whole genome shotgun (WGS) entry which is preliminary data.</text>
</comment>
<dbReference type="SUPFAM" id="SSF56935">
    <property type="entry name" value="Porins"/>
    <property type="match status" value="1"/>
</dbReference>
<dbReference type="AlphaFoldDB" id="A0A0F9TSU6"/>
<sequence>MKKFISICIISILFMYGCGTTKNTNNKDNNQTSLDKELREKNRANVSLLQRIRQKPGIVLHYNIPILNKTTNSFVSGGKQEPLYVLNNQVIGNSFQSVNELIESYNVKKIVILSGADASGYGTQGSNGVIKITSY</sequence>
<proteinExistence type="predicted"/>
<protein>
    <recommendedName>
        <fullName evidence="2">TonB-dependent receptor plug domain-containing protein</fullName>
    </recommendedName>
</protein>
<name>A0A0F9TSU6_9ZZZZ</name>
<dbReference type="PROSITE" id="PS51257">
    <property type="entry name" value="PROKAR_LIPOPROTEIN"/>
    <property type="match status" value="1"/>
</dbReference>
<evidence type="ECO:0000313" key="1">
    <source>
        <dbReference type="EMBL" id="KKN78027.1"/>
    </source>
</evidence>
<organism evidence="1">
    <name type="scientific">marine sediment metagenome</name>
    <dbReference type="NCBI Taxonomy" id="412755"/>
    <lineage>
        <taxon>unclassified sequences</taxon>
        <taxon>metagenomes</taxon>
        <taxon>ecological metagenomes</taxon>
    </lineage>
</organism>
<accession>A0A0F9TSU6</accession>
<dbReference type="EMBL" id="LAZR01000270">
    <property type="protein sequence ID" value="KKN78027.1"/>
    <property type="molecule type" value="Genomic_DNA"/>
</dbReference>
<gene>
    <name evidence="1" type="ORF">LCGC14_0354580</name>
</gene>
<evidence type="ECO:0008006" key="2">
    <source>
        <dbReference type="Google" id="ProtNLM"/>
    </source>
</evidence>
<dbReference type="PROSITE" id="PS52016">
    <property type="entry name" value="TONB_DEPENDENT_REC_3"/>
    <property type="match status" value="1"/>
</dbReference>
<dbReference type="InterPro" id="IPR037066">
    <property type="entry name" value="Plug_dom_sf"/>
</dbReference>
<dbReference type="InterPro" id="IPR039426">
    <property type="entry name" value="TonB-dep_rcpt-like"/>
</dbReference>
<dbReference type="Gene3D" id="2.170.130.10">
    <property type="entry name" value="TonB-dependent receptor, plug domain"/>
    <property type="match status" value="1"/>
</dbReference>
<reference evidence="1" key="1">
    <citation type="journal article" date="2015" name="Nature">
        <title>Complex archaea that bridge the gap between prokaryotes and eukaryotes.</title>
        <authorList>
            <person name="Spang A."/>
            <person name="Saw J.H."/>
            <person name="Jorgensen S.L."/>
            <person name="Zaremba-Niedzwiedzka K."/>
            <person name="Martijn J."/>
            <person name="Lind A.E."/>
            <person name="van Eijk R."/>
            <person name="Schleper C."/>
            <person name="Guy L."/>
            <person name="Ettema T.J."/>
        </authorList>
    </citation>
    <scope>NUCLEOTIDE SEQUENCE</scope>
</reference>